<dbReference type="AlphaFoldDB" id="A2Q163"/>
<organism evidence="1">
    <name type="scientific">Medicago truncatula</name>
    <name type="common">Barrel medic</name>
    <name type="synonym">Medicago tribuloides</name>
    <dbReference type="NCBI Taxonomy" id="3880"/>
    <lineage>
        <taxon>Eukaryota</taxon>
        <taxon>Viridiplantae</taxon>
        <taxon>Streptophyta</taxon>
        <taxon>Embryophyta</taxon>
        <taxon>Tracheophyta</taxon>
        <taxon>Spermatophyta</taxon>
        <taxon>Magnoliopsida</taxon>
        <taxon>eudicotyledons</taxon>
        <taxon>Gunneridae</taxon>
        <taxon>Pentapetalae</taxon>
        <taxon>rosids</taxon>
        <taxon>fabids</taxon>
        <taxon>Fabales</taxon>
        <taxon>Fabaceae</taxon>
        <taxon>Papilionoideae</taxon>
        <taxon>50 kb inversion clade</taxon>
        <taxon>NPAAA clade</taxon>
        <taxon>Hologalegina</taxon>
        <taxon>IRL clade</taxon>
        <taxon>Trifolieae</taxon>
        <taxon>Medicago</taxon>
    </lineage>
</organism>
<name>A2Q163_MEDTR</name>
<dbReference type="EMBL" id="AC147963">
    <property type="protein sequence ID" value="ABN05679.1"/>
    <property type="molecule type" value="Genomic_DNA"/>
</dbReference>
<sequence length="84" mass="9802">MLFVSPSSSKHSIRFQKTVVSSIINLSPFTTTLQTSICKITGDYSYIHQYIHRASELFLQPRFYWEKISYLLSSIHTFNPRSLL</sequence>
<proteinExistence type="predicted"/>
<reference evidence="1" key="1">
    <citation type="submission" date="2004-04" db="EMBL/GenBank/DDBJ databases">
        <authorList>
            <person name="Town C.D."/>
        </authorList>
    </citation>
    <scope>NUCLEOTIDE SEQUENCE</scope>
</reference>
<evidence type="ECO:0000313" key="1">
    <source>
        <dbReference type="EMBL" id="ABN05679.1"/>
    </source>
</evidence>
<protein>
    <submittedName>
        <fullName evidence="1">Uncharacterized protein</fullName>
    </submittedName>
</protein>
<gene>
    <name evidence="1" type="ORF">MtrDRAFT_AC147963g26v2</name>
</gene>
<accession>A2Q163</accession>
<reference evidence="1" key="2">
    <citation type="submission" date="2007-03" db="EMBL/GenBank/DDBJ databases">
        <authorList>
            <consortium name="The International Medicago Genome Annotation Group"/>
        </authorList>
    </citation>
    <scope>NUCLEOTIDE SEQUENCE</scope>
</reference>